<feature type="repeat" description="WD" evidence="3">
    <location>
        <begin position="174"/>
        <end position="207"/>
    </location>
</feature>
<dbReference type="PROSITE" id="PS00678">
    <property type="entry name" value="WD_REPEATS_1"/>
    <property type="match status" value="2"/>
</dbReference>
<organism evidence="4 5">
    <name type="scientific">Panagrellus redivivus</name>
    <name type="common">Microworm</name>
    <dbReference type="NCBI Taxonomy" id="6233"/>
    <lineage>
        <taxon>Eukaryota</taxon>
        <taxon>Metazoa</taxon>
        <taxon>Ecdysozoa</taxon>
        <taxon>Nematoda</taxon>
        <taxon>Chromadorea</taxon>
        <taxon>Rhabditida</taxon>
        <taxon>Tylenchina</taxon>
        <taxon>Panagrolaimomorpha</taxon>
        <taxon>Panagrolaimoidea</taxon>
        <taxon>Panagrolaimidae</taxon>
        <taxon>Panagrellus</taxon>
    </lineage>
</organism>
<dbReference type="InterPro" id="IPR015943">
    <property type="entry name" value="WD40/YVTN_repeat-like_dom_sf"/>
</dbReference>
<dbReference type="WBParaSite" id="Pan_g17764.t1">
    <property type="protein sequence ID" value="Pan_g17764.t1"/>
    <property type="gene ID" value="Pan_g17764"/>
</dbReference>
<dbReference type="Gene3D" id="2.130.10.10">
    <property type="entry name" value="YVTN repeat-like/Quinoprotein amine dehydrogenase"/>
    <property type="match status" value="2"/>
</dbReference>
<dbReference type="PROSITE" id="PS50082">
    <property type="entry name" value="WD_REPEATS_2"/>
    <property type="match status" value="2"/>
</dbReference>
<dbReference type="SMART" id="SM00320">
    <property type="entry name" value="WD40"/>
    <property type="match status" value="6"/>
</dbReference>
<name>A0A7E4V9K2_PANRE</name>
<sequence>MAATVPKTLTEPHVVIQNDWIHIFRCKEGGKFFLNTNEPGQKIKAQDLEVKEGRLAEDSGFQAEFLRNTLKLTHPNGQTRSFVAPTVEFGGIHKYAINTADISPTQNLAVSADYSGIIVVWDTVIGCAVRNLEGHVMDVNKTRFFPSGMVVLSCGLDMTVRVWDVSIGWNARTLNGHRAPVNDIGIIEEGSYVASCSKDGTLKIWNVGLGAVSREHVHDSPLKALSISPFNPQVVAVSSEAGKVYLYDNRSPENAIFESATGGSSANAVAIHSENEVFAATADGSIWEFDLRNVNNQIQVATQRGTANAMVSRAGLGVATGFSDGSIVAYGDLFSTDTATPLCDLTGADCESINDLALSEATLVSACRDKHVRKYRLDLI</sequence>
<dbReference type="GO" id="GO:0003723">
    <property type="term" value="F:RNA binding"/>
    <property type="evidence" value="ECO:0007669"/>
    <property type="project" value="TreeGrafter"/>
</dbReference>
<dbReference type="SUPFAM" id="SSF50978">
    <property type="entry name" value="WD40 repeat-like"/>
    <property type="match status" value="1"/>
</dbReference>
<dbReference type="PANTHER" id="PTHR44006">
    <property type="entry name" value="U5 SMALL NUCLEAR RIBONUCLEOPROTEIN 40 KDA PROTEIN"/>
    <property type="match status" value="1"/>
</dbReference>
<protein>
    <submittedName>
        <fullName evidence="5">WD_REPEATS_REGION domain-containing protein</fullName>
    </submittedName>
</protein>
<keyword evidence="4" id="KW-1185">Reference proteome</keyword>
<evidence type="ECO:0000256" key="1">
    <source>
        <dbReference type="ARBA" id="ARBA00022574"/>
    </source>
</evidence>
<reference evidence="4" key="1">
    <citation type="journal article" date="2013" name="Genetics">
        <title>The draft genome and transcriptome of Panagrellus redivivus are shaped by the harsh demands of a free-living lifestyle.</title>
        <authorList>
            <person name="Srinivasan J."/>
            <person name="Dillman A.R."/>
            <person name="Macchietto M.G."/>
            <person name="Heikkinen L."/>
            <person name="Lakso M."/>
            <person name="Fracchia K.M."/>
            <person name="Antoshechkin I."/>
            <person name="Mortazavi A."/>
            <person name="Wong G."/>
            <person name="Sternberg P.W."/>
        </authorList>
    </citation>
    <scope>NUCLEOTIDE SEQUENCE [LARGE SCALE GENOMIC DNA]</scope>
    <source>
        <strain evidence="4">MT8872</strain>
    </source>
</reference>
<evidence type="ECO:0000313" key="4">
    <source>
        <dbReference type="Proteomes" id="UP000492821"/>
    </source>
</evidence>
<dbReference type="PANTHER" id="PTHR44006:SF1">
    <property type="entry name" value="U5 SMALL NUCLEAR RIBONUCLEOPROTEIN 40 KDA PROTEIN"/>
    <property type="match status" value="1"/>
</dbReference>
<dbReference type="InterPro" id="IPR036322">
    <property type="entry name" value="WD40_repeat_dom_sf"/>
</dbReference>
<dbReference type="InterPro" id="IPR052234">
    <property type="entry name" value="U5_snRNP_Component"/>
</dbReference>
<evidence type="ECO:0000256" key="3">
    <source>
        <dbReference type="PROSITE-ProRule" id="PRU00221"/>
    </source>
</evidence>
<evidence type="ECO:0000313" key="5">
    <source>
        <dbReference type="WBParaSite" id="Pan_g17764.t1"/>
    </source>
</evidence>
<dbReference type="AlphaFoldDB" id="A0A7E4V9K2"/>
<dbReference type="GO" id="GO:0071013">
    <property type="term" value="C:catalytic step 2 spliceosome"/>
    <property type="evidence" value="ECO:0007669"/>
    <property type="project" value="TreeGrafter"/>
</dbReference>
<reference evidence="5" key="2">
    <citation type="submission" date="2020-10" db="UniProtKB">
        <authorList>
            <consortium name="WormBaseParasite"/>
        </authorList>
    </citation>
    <scope>IDENTIFICATION</scope>
</reference>
<accession>A0A7E4V9K2</accession>
<dbReference type="Proteomes" id="UP000492821">
    <property type="component" value="Unassembled WGS sequence"/>
</dbReference>
<dbReference type="InterPro" id="IPR001680">
    <property type="entry name" value="WD40_rpt"/>
</dbReference>
<proteinExistence type="predicted"/>
<dbReference type="PROSITE" id="PS50294">
    <property type="entry name" value="WD_REPEATS_REGION"/>
    <property type="match status" value="2"/>
</dbReference>
<evidence type="ECO:0000256" key="2">
    <source>
        <dbReference type="ARBA" id="ARBA00022737"/>
    </source>
</evidence>
<dbReference type="Pfam" id="PF00400">
    <property type="entry name" value="WD40"/>
    <property type="match status" value="3"/>
</dbReference>
<feature type="repeat" description="WD" evidence="3">
    <location>
        <begin position="132"/>
        <end position="173"/>
    </location>
</feature>
<keyword evidence="2" id="KW-0677">Repeat</keyword>
<dbReference type="InterPro" id="IPR019775">
    <property type="entry name" value="WD40_repeat_CS"/>
</dbReference>
<keyword evidence="1 3" id="KW-0853">WD repeat</keyword>